<reference evidence="1" key="1">
    <citation type="submission" date="2021-01" db="EMBL/GenBank/DDBJ databases">
        <title>Whole genome shotgun sequence of Planosporangium mesophilum NBRC 109066.</title>
        <authorList>
            <person name="Komaki H."/>
            <person name="Tamura T."/>
        </authorList>
    </citation>
    <scope>NUCLEOTIDE SEQUENCE</scope>
    <source>
        <strain evidence="1">NBRC 109066</strain>
    </source>
</reference>
<dbReference type="EMBL" id="BOON01000032">
    <property type="protein sequence ID" value="GII23843.1"/>
    <property type="molecule type" value="Genomic_DNA"/>
</dbReference>
<organism evidence="1 2">
    <name type="scientific">Planosporangium mesophilum</name>
    <dbReference type="NCBI Taxonomy" id="689768"/>
    <lineage>
        <taxon>Bacteria</taxon>
        <taxon>Bacillati</taxon>
        <taxon>Actinomycetota</taxon>
        <taxon>Actinomycetes</taxon>
        <taxon>Micromonosporales</taxon>
        <taxon>Micromonosporaceae</taxon>
        <taxon>Planosporangium</taxon>
    </lineage>
</organism>
<dbReference type="Proteomes" id="UP000599074">
    <property type="component" value="Unassembled WGS sequence"/>
</dbReference>
<sequence length="61" mass="6553">MVFVYFLQFYLDHRHAFQHPAPDVIPSASTVGDVPAGALTRATARPAGAAALPQAHRIGIR</sequence>
<protein>
    <submittedName>
        <fullName evidence="1">Uncharacterized protein</fullName>
    </submittedName>
</protein>
<gene>
    <name evidence="1" type="ORF">Pme01_34400</name>
</gene>
<evidence type="ECO:0000313" key="1">
    <source>
        <dbReference type="EMBL" id="GII23843.1"/>
    </source>
</evidence>
<accession>A0A8J3TBW1</accession>
<proteinExistence type="predicted"/>
<keyword evidence="2" id="KW-1185">Reference proteome</keyword>
<comment type="caution">
    <text evidence="1">The sequence shown here is derived from an EMBL/GenBank/DDBJ whole genome shotgun (WGS) entry which is preliminary data.</text>
</comment>
<evidence type="ECO:0000313" key="2">
    <source>
        <dbReference type="Proteomes" id="UP000599074"/>
    </source>
</evidence>
<dbReference type="AlphaFoldDB" id="A0A8J3TBW1"/>
<name>A0A8J3TBW1_9ACTN</name>